<feature type="compositionally biased region" description="Low complexity" evidence="1">
    <location>
        <begin position="75"/>
        <end position="91"/>
    </location>
</feature>
<evidence type="ECO:0000313" key="2">
    <source>
        <dbReference type="EMBL" id="APB01756.1"/>
    </source>
</evidence>
<dbReference type="Proteomes" id="UP000180166">
    <property type="component" value="Chromosome"/>
</dbReference>
<dbReference type="EMBL" id="CP017839">
    <property type="protein sequence ID" value="APB01756.1"/>
    <property type="molecule type" value="Genomic_DNA"/>
</dbReference>
<dbReference type="AlphaFoldDB" id="A0ABC8B605"/>
<dbReference type="KEGG" id="nsr:NS506_07737"/>
<accession>A0ABC8B605</accession>
<feature type="region of interest" description="Disordered" evidence="1">
    <location>
        <begin position="26"/>
        <end position="93"/>
    </location>
</feature>
<organism evidence="2 3">
    <name type="scientific">Nocardia seriolae</name>
    <dbReference type="NCBI Taxonomy" id="37332"/>
    <lineage>
        <taxon>Bacteria</taxon>
        <taxon>Bacillati</taxon>
        <taxon>Actinomycetota</taxon>
        <taxon>Actinomycetes</taxon>
        <taxon>Mycobacteriales</taxon>
        <taxon>Nocardiaceae</taxon>
        <taxon>Nocardia</taxon>
    </lineage>
</organism>
<evidence type="ECO:0000313" key="3">
    <source>
        <dbReference type="Proteomes" id="UP000180166"/>
    </source>
</evidence>
<feature type="compositionally biased region" description="Low complexity" evidence="1">
    <location>
        <begin position="31"/>
        <end position="68"/>
    </location>
</feature>
<gene>
    <name evidence="2" type="ORF">NS506_07737</name>
</gene>
<feature type="region of interest" description="Disordered" evidence="1">
    <location>
        <begin position="149"/>
        <end position="217"/>
    </location>
</feature>
<reference evidence="2 3" key="1">
    <citation type="submission" date="2016-10" db="EMBL/GenBank/DDBJ databases">
        <title>Genome sequence of Nocardia seriolae strain EM150506, isolated from Anguila japonica.</title>
        <authorList>
            <person name="Han H.-J."/>
        </authorList>
    </citation>
    <scope>NUCLEOTIDE SEQUENCE [LARGE SCALE GENOMIC DNA]</scope>
    <source>
        <strain evidence="2 3">EM150506</strain>
    </source>
</reference>
<sequence length="217" mass="24058">MTCRGGRPDQGTAAAVPGHRCSIRTCPPARPACSPRRACSPPRARWHAASSARSATSRNRPAPARSDAPAPPGCRPTSSARPPAAPPRSSRFFPLVSEGGREILLLGLQRRHILLPGRSRRLLELLHPRREIPQRFRQRFHLLILPNHPSRQGIRHPPTSNPAVPHTPTPRAQRHHLPSHDPTSPVPLVTRRARQRADSALPEELFVQFDRPRAGPR</sequence>
<evidence type="ECO:0000256" key="1">
    <source>
        <dbReference type="SAM" id="MobiDB-lite"/>
    </source>
</evidence>
<protein>
    <submittedName>
        <fullName evidence="2">Uncharacterized protein</fullName>
    </submittedName>
</protein>
<name>A0ABC8B605_9NOCA</name>
<proteinExistence type="predicted"/>